<comment type="similarity">
    <text evidence="1 7">Belongs to the globin family.</text>
</comment>
<dbReference type="Gene3D" id="1.10.490.10">
    <property type="entry name" value="Globins"/>
    <property type="match status" value="1"/>
</dbReference>
<dbReference type="PANTHER" id="PTHR46783">
    <property type="entry name" value="CYTOGLOBIN"/>
    <property type="match status" value="1"/>
</dbReference>
<evidence type="ECO:0000256" key="5">
    <source>
        <dbReference type="ARBA" id="ARBA00022723"/>
    </source>
</evidence>
<gene>
    <name evidence="10" type="primary">LOC116951444</name>
</gene>
<dbReference type="GO" id="GO:0016491">
    <property type="term" value="F:oxidoreductase activity"/>
    <property type="evidence" value="ECO:0007669"/>
    <property type="project" value="UniProtKB-ARBA"/>
</dbReference>
<evidence type="ECO:0000256" key="3">
    <source>
        <dbReference type="ARBA" id="ARBA00022617"/>
    </source>
</evidence>
<protein>
    <submittedName>
        <fullName evidence="10">Globin-2-like</fullName>
    </submittedName>
</protein>
<reference evidence="10" key="1">
    <citation type="submission" date="2025-08" db="UniProtKB">
        <authorList>
            <consortium name="RefSeq"/>
        </authorList>
    </citation>
    <scope>IDENTIFICATION</scope>
    <source>
        <tissue evidence="10">Sperm</tissue>
    </source>
</reference>
<dbReference type="InterPro" id="IPR012292">
    <property type="entry name" value="Globin/Proto"/>
</dbReference>
<dbReference type="KEGG" id="pmrn:116951444"/>
<keyword evidence="3 7" id="KW-0349">Heme</keyword>
<evidence type="ECO:0000313" key="10">
    <source>
        <dbReference type="RefSeq" id="XP_032825952.1"/>
    </source>
</evidence>
<dbReference type="RefSeq" id="XP_032825952.1">
    <property type="nucleotide sequence ID" value="XM_032970061.1"/>
</dbReference>
<dbReference type="GeneID" id="116951444"/>
<evidence type="ECO:0000256" key="6">
    <source>
        <dbReference type="ARBA" id="ARBA00023004"/>
    </source>
</evidence>
<evidence type="ECO:0000259" key="8">
    <source>
        <dbReference type="PROSITE" id="PS01033"/>
    </source>
</evidence>
<dbReference type="InterPro" id="IPR000971">
    <property type="entry name" value="Globin"/>
</dbReference>
<evidence type="ECO:0000313" key="9">
    <source>
        <dbReference type="Proteomes" id="UP001318040"/>
    </source>
</evidence>
<dbReference type="InterPro" id="IPR009050">
    <property type="entry name" value="Globin-like_sf"/>
</dbReference>
<evidence type="ECO:0000256" key="7">
    <source>
        <dbReference type="RuleBase" id="RU000356"/>
    </source>
</evidence>
<evidence type="ECO:0000256" key="4">
    <source>
        <dbReference type="ARBA" id="ARBA00022621"/>
    </source>
</evidence>
<evidence type="ECO:0000256" key="2">
    <source>
        <dbReference type="ARBA" id="ARBA00022448"/>
    </source>
</evidence>
<dbReference type="PANTHER" id="PTHR46783:SF1">
    <property type="entry name" value="CYTOGLOBIN-1-RELATED"/>
    <property type="match status" value="1"/>
</dbReference>
<name>A0AAJ7X9G6_PETMA</name>
<dbReference type="SUPFAM" id="SSF46458">
    <property type="entry name" value="Globin-like"/>
    <property type="match status" value="1"/>
</dbReference>
<dbReference type="AlphaFoldDB" id="A0AAJ7X9G6"/>
<proteinExistence type="inferred from homology"/>
<keyword evidence="2 7" id="KW-0813">Transport</keyword>
<dbReference type="GO" id="GO:0020037">
    <property type="term" value="F:heme binding"/>
    <property type="evidence" value="ECO:0007669"/>
    <property type="project" value="InterPro"/>
</dbReference>
<keyword evidence="6" id="KW-0408">Iron</keyword>
<dbReference type="GO" id="GO:0005506">
    <property type="term" value="F:iron ion binding"/>
    <property type="evidence" value="ECO:0007669"/>
    <property type="project" value="InterPro"/>
</dbReference>
<dbReference type="GO" id="GO:0019825">
    <property type="term" value="F:oxygen binding"/>
    <property type="evidence" value="ECO:0007669"/>
    <property type="project" value="InterPro"/>
</dbReference>
<evidence type="ECO:0000256" key="1">
    <source>
        <dbReference type="ARBA" id="ARBA00008705"/>
    </source>
</evidence>
<dbReference type="InterPro" id="IPR013314">
    <property type="entry name" value="Globin_lamprey/hagfish"/>
</dbReference>
<feature type="domain" description="Globin" evidence="8">
    <location>
        <begin position="11"/>
        <end position="159"/>
    </location>
</feature>
<keyword evidence="4 7" id="KW-0561">Oxygen transport</keyword>
<organism evidence="9 10">
    <name type="scientific">Petromyzon marinus</name>
    <name type="common">Sea lamprey</name>
    <dbReference type="NCBI Taxonomy" id="7757"/>
    <lineage>
        <taxon>Eukaryota</taxon>
        <taxon>Metazoa</taxon>
        <taxon>Chordata</taxon>
        <taxon>Craniata</taxon>
        <taxon>Vertebrata</taxon>
        <taxon>Cyclostomata</taxon>
        <taxon>Hyperoartia</taxon>
        <taxon>Petromyzontiformes</taxon>
        <taxon>Petromyzontidae</taxon>
        <taxon>Petromyzon</taxon>
    </lineage>
</organism>
<dbReference type="Proteomes" id="UP001318040">
    <property type="component" value="Chromosome 43"/>
</dbReference>
<dbReference type="GO" id="GO:0005344">
    <property type="term" value="F:oxygen carrier activity"/>
    <property type="evidence" value="ECO:0007669"/>
    <property type="project" value="UniProtKB-KW"/>
</dbReference>
<accession>A0AAJ7X9G6</accession>
<dbReference type="PRINTS" id="PR01906">
    <property type="entry name" value="FISHGLOBIN"/>
</dbReference>
<keyword evidence="9" id="KW-1185">Reference proteome</keyword>
<sequence length="159" mass="18114">MPIEDTGSKPDFSDEEKKAIKDSWSGVYSEYESASSEILIKFFVDNPSAQDFFPKFKDLDSEEKLKNSTAVRWHAERIINAVNDVIWLLDEPEKNAKNLKELSEKHAVQLNVDAKFFKVLAELILDKVAEKSGDSFSDSARSAWEKLLTYICISLKVAY</sequence>
<dbReference type="Pfam" id="PF00042">
    <property type="entry name" value="Globin"/>
    <property type="match status" value="1"/>
</dbReference>
<dbReference type="PROSITE" id="PS01033">
    <property type="entry name" value="GLOBIN"/>
    <property type="match status" value="1"/>
</dbReference>
<keyword evidence="5" id="KW-0479">Metal-binding</keyword>